<gene>
    <name evidence="3" type="ORF">VB695_17760</name>
</gene>
<organism evidence="3 4">
    <name type="scientific">Nodularia spumigena UHCC 0060</name>
    <dbReference type="NCBI Taxonomy" id="3110300"/>
    <lineage>
        <taxon>Bacteria</taxon>
        <taxon>Bacillati</taxon>
        <taxon>Cyanobacteriota</taxon>
        <taxon>Cyanophyceae</taxon>
        <taxon>Nostocales</taxon>
        <taxon>Nodulariaceae</taxon>
        <taxon>Nodularia</taxon>
    </lineage>
</organism>
<feature type="non-terminal residue" evidence="3">
    <location>
        <position position="1"/>
    </location>
</feature>
<protein>
    <submittedName>
        <fullName evidence="3">Aldo/keto reductase</fullName>
    </submittedName>
</protein>
<accession>A0ABU5UUB3</accession>
<evidence type="ECO:0000256" key="1">
    <source>
        <dbReference type="ARBA" id="ARBA00023002"/>
    </source>
</evidence>
<reference evidence="3 4" key="1">
    <citation type="submission" date="2023-12" db="EMBL/GenBank/DDBJ databases">
        <title>Baltic Sea Cyanobacteria.</title>
        <authorList>
            <person name="Delbaje E."/>
            <person name="Fewer D.P."/>
            <person name="Shishido T.K."/>
        </authorList>
    </citation>
    <scope>NUCLEOTIDE SEQUENCE [LARGE SCALE GENOMIC DNA]</scope>
    <source>
        <strain evidence="3 4">UHCC 0060</strain>
    </source>
</reference>
<dbReference type="EMBL" id="JAYGHK010000066">
    <property type="protein sequence ID" value="MEA5609890.1"/>
    <property type="molecule type" value="Genomic_DNA"/>
</dbReference>
<dbReference type="InterPro" id="IPR050523">
    <property type="entry name" value="AKR_Detox_Biosynth"/>
</dbReference>
<sequence>LIFFVYLLTPFDVIQNSYSFHNRRFEDELAEVCLYENVSLVAYAPLSGGVLTGKYTQSQQSHNFRFNYYSQGELRQKSIASRYVNHKTLESALLFCEIAQREEIPPAALALAWNLQHDYLASSLIGISNPQQLDDIAYLDNYEISEEALSSLEAISKEIPYPMEHGF</sequence>
<dbReference type="InterPro" id="IPR023210">
    <property type="entry name" value="NADP_OxRdtase_dom"/>
</dbReference>
<dbReference type="PANTHER" id="PTHR43364">
    <property type="entry name" value="NADH-SPECIFIC METHYLGLYOXAL REDUCTASE-RELATED"/>
    <property type="match status" value="1"/>
</dbReference>
<dbReference type="RefSeq" id="WP_323245890.1">
    <property type="nucleotide sequence ID" value="NZ_JAYGHK010000066.1"/>
</dbReference>
<comment type="caution">
    <text evidence="3">The sequence shown here is derived from an EMBL/GenBank/DDBJ whole genome shotgun (WGS) entry which is preliminary data.</text>
</comment>
<dbReference type="PANTHER" id="PTHR43364:SF4">
    <property type="entry name" value="NAD(P)-LINKED OXIDOREDUCTASE SUPERFAMILY PROTEIN"/>
    <property type="match status" value="1"/>
</dbReference>
<dbReference type="Gene3D" id="3.20.20.100">
    <property type="entry name" value="NADP-dependent oxidoreductase domain"/>
    <property type="match status" value="1"/>
</dbReference>
<evidence type="ECO:0000313" key="3">
    <source>
        <dbReference type="EMBL" id="MEA5609890.1"/>
    </source>
</evidence>
<dbReference type="Pfam" id="PF00248">
    <property type="entry name" value="Aldo_ket_red"/>
    <property type="match status" value="1"/>
</dbReference>
<proteinExistence type="predicted"/>
<name>A0ABU5UUB3_NODSP</name>
<dbReference type="SUPFAM" id="SSF51430">
    <property type="entry name" value="NAD(P)-linked oxidoreductase"/>
    <property type="match status" value="1"/>
</dbReference>
<evidence type="ECO:0000313" key="4">
    <source>
        <dbReference type="Proteomes" id="UP001303285"/>
    </source>
</evidence>
<keyword evidence="1" id="KW-0560">Oxidoreductase</keyword>
<evidence type="ECO:0000259" key="2">
    <source>
        <dbReference type="Pfam" id="PF00248"/>
    </source>
</evidence>
<keyword evidence="4" id="KW-1185">Reference proteome</keyword>
<feature type="domain" description="NADP-dependent oxidoreductase" evidence="2">
    <location>
        <begin position="9"/>
        <end position="156"/>
    </location>
</feature>
<dbReference type="Proteomes" id="UP001303285">
    <property type="component" value="Unassembled WGS sequence"/>
</dbReference>
<dbReference type="InterPro" id="IPR036812">
    <property type="entry name" value="NAD(P)_OxRdtase_dom_sf"/>
</dbReference>